<feature type="signal peptide" evidence="3">
    <location>
        <begin position="1"/>
        <end position="27"/>
    </location>
</feature>
<gene>
    <name evidence="4" type="ORF">BXZ70DRAFT_268063</name>
</gene>
<name>A0A8K0UYK4_9AGAR</name>
<keyword evidence="3" id="KW-0732">Signal</keyword>
<feature type="transmembrane region" description="Helical" evidence="2">
    <location>
        <begin position="204"/>
        <end position="229"/>
    </location>
</feature>
<feature type="compositionally biased region" description="Pro residues" evidence="1">
    <location>
        <begin position="181"/>
        <end position="197"/>
    </location>
</feature>
<feature type="region of interest" description="Disordered" evidence="1">
    <location>
        <begin position="175"/>
        <end position="202"/>
    </location>
</feature>
<evidence type="ECO:0000256" key="2">
    <source>
        <dbReference type="SAM" id="Phobius"/>
    </source>
</evidence>
<comment type="caution">
    <text evidence="4">The sequence shown here is derived from an EMBL/GenBank/DDBJ whole genome shotgun (WGS) entry which is preliminary data.</text>
</comment>
<evidence type="ECO:0000256" key="3">
    <source>
        <dbReference type="SAM" id="SignalP"/>
    </source>
</evidence>
<accession>A0A8K0UYK4</accession>
<keyword evidence="2" id="KW-1133">Transmembrane helix</keyword>
<keyword evidence="5" id="KW-1185">Reference proteome</keyword>
<dbReference type="OrthoDB" id="2526171at2759"/>
<dbReference type="AlphaFoldDB" id="A0A8K0UYK4"/>
<evidence type="ECO:0000256" key="1">
    <source>
        <dbReference type="SAM" id="MobiDB-lite"/>
    </source>
</evidence>
<keyword evidence="2" id="KW-0812">Transmembrane</keyword>
<protein>
    <recommendedName>
        <fullName evidence="6">Transmembrane protein</fullName>
    </recommendedName>
</protein>
<reference evidence="4" key="1">
    <citation type="journal article" date="2021" name="New Phytol.">
        <title>Evolutionary innovations through gain and loss of genes in the ectomycorrhizal Boletales.</title>
        <authorList>
            <person name="Wu G."/>
            <person name="Miyauchi S."/>
            <person name="Morin E."/>
            <person name="Kuo A."/>
            <person name="Drula E."/>
            <person name="Varga T."/>
            <person name="Kohler A."/>
            <person name="Feng B."/>
            <person name="Cao Y."/>
            <person name="Lipzen A."/>
            <person name="Daum C."/>
            <person name="Hundley H."/>
            <person name="Pangilinan J."/>
            <person name="Johnson J."/>
            <person name="Barry K."/>
            <person name="LaButti K."/>
            <person name="Ng V."/>
            <person name="Ahrendt S."/>
            <person name="Min B."/>
            <person name="Choi I.G."/>
            <person name="Park H."/>
            <person name="Plett J.M."/>
            <person name="Magnuson J."/>
            <person name="Spatafora J.W."/>
            <person name="Nagy L.G."/>
            <person name="Henrissat B."/>
            <person name="Grigoriev I.V."/>
            <person name="Yang Z.L."/>
            <person name="Xu J."/>
            <person name="Martin F.M."/>
        </authorList>
    </citation>
    <scope>NUCLEOTIDE SEQUENCE</scope>
    <source>
        <strain evidence="4">KKN 215</strain>
    </source>
</reference>
<evidence type="ECO:0000313" key="5">
    <source>
        <dbReference type="Proteomes" id="UP000813824"/>
    </source>
</evidence>
<proteinExistence type="predicted"/>
<sequence>MHSSWIADVLYLSLALLAYPAIPRARAQSTNATCHERFPWLINVRNQSPCLVAAYLMGACEPDGQWQVSAIEDKNLTYVGPSLSNANICTCSSVTYSLVAACAYCQEARLPSFDGFTASCPAAVVKNGTYDHSTPPGTAIPSWAYLLISSAGSGVWNPVIAEAYWVTHPESASITSSSIPVPSPTPPPPPSPPPPVTPSKHSNLGAIIGGTVAGALGIIGTCVIAIFLWRRFHRNQTTAPSAAYGGTSHNDYRSTVYSAVSDDKSQLASPGSPAFTPGGQAGQFPILPHAQARDSYIPPTAAPMRIYNPDDPTTYPLAYQHAPGQPGQRQSENFVVYTPRLSPGPPTGTA</sequence>
<evidence type="ECO:0000313" key="4">
    <source>
        <dbReference type="EMBL" id="KAH8107008.1"/>
    </source>
</evidence>
<keyword evidence="2" id="KW-0472">Membrane</keyword>
<dbReference type="Proteomes" id="UP000813824">
    <property type="component" value="Unassembled WGS sequence"/>
</dbReference>
<feature type="chain" id="PRO_5035478413" description="Transmembrane protein" evidence="3">
    <location>
        <begin position="28"/>
        <end position="350"/>
    </location>
</feature>
<evidence type="ECO:0008006" key="6">
    <source>
        <dbReference type="Google" id="ProtNLM"/>
    </source>
</evidence>
<dbReference type="EMBL" id="JAEVFJ010000002">
    <property type="protein sequence ID" value="KAH8107008.1"/>
    <property type="molecule type" value="Genomic_DNA"/>
</dbReference>
<feature type="region of interest" description="Disordered" evidence="1">
    <location>
        <begin position="322"/>
        <end position="350"/>
    </location>
</feature>
<organism evidence="4 5">
    <name type="scientific">Cristinia sonorae</name>
    <dbReference type="NCBI Taxonomy" id="1940300"/>
    <lineage>
        <taxon>Eukaryota</taxon>
        <taxon>Fungi</taxon>
        <taxon>Dikarya</taxon>
        <taxon>Basidiomycota</taxon>
        <taxon>Agaricomycotina</taxon>
        <taxon>Agaricomycetes</taxon>
        <taxon>Agaricomycetidae</taxon>
        <taxon>Agaricales</taxon>
        <taxon>Pleurotineae</taxon>
        <taxon>Stephanosporaceae</taxon>
        <taxon>Cristinia</taxon>
    </lineage>
</organism>